<accession>A0A7W9ULI9</accession>
<keyword evidence="2" id="KW-1185">Reference proteome</keyword>
<proteinExistence type="predicted"/>
<name>A0A7W9ULI9_9NOCA</name>
<dbReference type="AlphaFoldDB" id="A0A7W9ULI9"/>
<evidence type="ECO:0000313" key="2">
    <source>
        <dbReference type="Proteomes" id="UP000540412"/>
    </source>
</evidence>
<evidence type="ECO:0000313" key="1">
    <source>
        <dbReference type="EMBL" id="MBB5917613.1"/>
    </source>
</evidence>
<protein>
    <submittedName>
        <fullName evidence="1">Uncharacterized protein</fullName>
    </submittedName>
</protein>
<dbReference type="RefSeq" id="WP_218003445.1">
    <property type="nucleotide sequence ID" value="NZ_JACHIT010000002.1"/>
</dbReference>
<dbReference type="Proteomes" id="UP000540412">
    <property type="component" value="Unassembled WGS sequence"/>
</dbReference>
<dbReference type="EMBL" id="JACHIT010000002">
    <property type="protein sequence ID" value="MBB5917613.1"/>
    <property type="molecule type" value="Genomic_DNA"/>
</dbReference>
<sequence>MNDAVERVDIIGYAYPFVFELLPNAADFIASKCRSGAQVRLAFADPDSDHVTERDALEQMHGTLPGRIRNALSMLGPLVGIPGA</sequence>
<comment type="caution">
    <text evidence="1">The sequence shown here is derived from an EMBL/GenBank/DDBJ whole genome shotgun (WGS) entry which is preliminary data.</text>
</comment>
<reference evidence="1 2" key="1">
    <citation type="submission" date="2020-08" db="EMBL/GenBank/DDBJ databases">
        <title>Sequencing the genomes of 1000 actinobacteria strains.</title>
        <authorList>
            <person name="Klenk H.-P."/>
        </authorList>
    </citation>
    <scope>NUCLEOTIDE SEQUENCE [LARGE SCALE GENOMIC DNA]</scope>
    <source>
        <strain evidence="1 2">DSM 43582</strain>
    </source>
</reference>
<gene>
    <name evidence="1" type="ORF">BJY24_006525</name>
</gene>
<organism evidence="1 2">
    <name type="scientific">Nocardia transvalensis</name>
    <dbReference type="NCBI Taxonomy" id="37333"/>
    <lineage>
        <taxon>Bacteria</taxon>
        <taxon>Bacillati</taxon>
        <taxon>Actinomycetota</taxon>
        <taxon>Actinomycetes</taxon>
        <taxon>Mycobacteriales</taxon>
        <taxon>Nocardiaceae</taxon>
        <taxon>Nocardia</taxon>
    </lineage>
</organism>